<evidence type="ECO:0000256" key="2">
    <source>
        <dbReference type="ARBA" id="ARBA00022475"/>
    </source>
</evidence>
<keyword evidence="4 7" id="KW-1133">Transmembrane helix</keyword>
<keyword evidence="10" id="KW-1185">Reference proteome</keyword>
<name>A0ABU2WII3_9GAMM</name>
<feature type="transmembrane region" description="Helical" evidence="7">
    <location>
        <begin position="131"/>
        <end position="151"/>
    </location>
</feature>
<accession>A0ABU2WII3</accession>
<evidence type="ECO:0000256" key="7">
    <source>
        <dbReference type="SAM" id="Phobius"/>
    </source>
</evidence>
<keyword evidence="5 7" id="KW-0472">Membrane</keyword>
<evidence type="ECO:0000256" key="4">
    <source>
        <dbReference type="ARBA" id="ARBA00022989"/>
    </source>
</evidence>
<dbReference type="PANTHER" id="PTHR30625:SF18">
    <property type="entry name" value="TONB2 ENERGY TRANSDUCTION SYSTEM INNER MEMBRANE COMPONENT EXBB"/>
    <property type="match status" value="1"/>
</dbReference>
<dbReference type="InterPro" id="IPR002898">
    <property type="entry name" value="MotA_ExbB_proton_chnl"/>
</dbReference>
<keyword evidence="3 7" id="KW-0812">Transmembrane</keyword>
<evidence type="ECO:0000256" key="5">
    <source>
        <dbReference type="ARBA" id="ARBA00023136"/>
    </source>
</evidence>
<keyword evidence="2" id="KW-1003">Cell membrane</keyword>
<proteinExistence type="inferred from homology"/>
<dbReference type="EMBL" id="JAVRIC010000012">
    <property type="protein sequence ID" value="MDT0497685.1"/>
    <property type="molecule type" value="Genomic_DNA"/>
</dbReference>
<feature type="domain" description="MotA/TolQ/ExbB proton channel" evidence="8">
    <location>
        <begin position="64"/>
        <end position="167"/>
    </location>
</feature>
<dbReference type="RefSeq" id="WP_311365078.1">
    <property type="nucleotide sequence ID" value="NZ_JAVRIC010000012.1"/>
</dbReference>
<feature type="transmembrane region" description="Helical" evidence="7">
    <location>
        <begin position="20"/>
        <end position="41"/>
    </location>
</feature>
<evidence type="ECO:0000313" key="10">
    <source>
        <dbReference type="Proteomes" id="UP001254608"/>
    </source>
</evidence>
<evidence type="ECO:0000256" key="1">
    <source>
        <dbReference type="ARBA" id="ARBA00004651"/>
    </source>
</evidence>
<dbReference type="Proteomes" id="UP001254608">
    <property type="component" value="Unassembled WGS sequence"/>
</dbReference>
<gene>
    <name evidence="9" type="ORF">RM530_09955</name>
</gene>
<comment type="caution">
    <text evidence="9">The sequence shown here is derived from an EMBL/GenBank/DDBJ whole genome shotgun (WGS) entry which is preliminary data.</text>
</comment>
<comment type="subcellular location">
    <subcellularLocation>
        <location evidence="1">Cell membrane</location>
        <topology evidence="1">Multi-pass membrane protein</topology>
    </subcellularLocation>
    <subcellularLocation>
        <location evidence="6">Membrane</location>
        <topology evidence="6">Multi-pass membrane protein</topology>
    </subcellularLocation>
</comment>
<comment type="similarity">
    <text evidence="6">Belongs to the exbB/tolQ family.</text>
</comment>
<evidence type="ECO:0000313" key="9">
    <source>
        <dbReference type="EMBL" id="MDT0497685.1"/>
    </source>
</evidence>
<protein>
    <submittedName>
        <fullName evidence="9">MotA/TolQ/ExbB proton channel family protein</fullName>
    </submittedName>
</protein>
<keyword evidence="6" id="KW-0813">Transport</keyword>
<sequence length="177" mass="19361">MFEWLAPARSVADFLDAGGWVLWTVLFAGVLMWTLIVERWLWFLRAYPQARAHASTLWQQRPDRRDWASRRVRAAMIGRASQSMSATLPLIRTLIAACPMLGLLGTVTGMIEVFDVMALTGTGDAQAMAAGVSRATVPTMAGMIVGISGLLPMHRLNGRVRGESERFGELLEAGSGE</sequence>
<dbReference type="PANTHER" id="PTHR30625">
    <property type="entry name" value="PROTEIN TOLQ"/>
    <property type="match status" value="1"/>
</dbReference>
<evidence type="ECO:0000256" key="6">
    <source>
        <dbReference type="RuleBase" id="RU004057"/>
    </source>
</evidence>
<organism evidence="9 10">
    <name type="scientific">Banduia mediterranea</name>
    <dbReference type="NCBI Taxonomy" id="3075609"/>
    <lineage>
        <taxon>Bacteria</taxon>
        <taxon>Pseudomonadati</taxon>
        <taxon>Pseudomonadota</taxon>
        <taxon>Gammaproteobacteria</taxon>
        <taxon>Nevskiales</taxon>
        <taxon>Algiphilaceae</taxon>
        <taxon>Banduia</taxon>
    </lineage>
</organism>
<dbReference type="Pfam" id="PF01618">
    <property type="entry name" value="MotA_ExbB"/>
    <property type="match status" value="1"/>
</dbReference>
<keyword evidence="6" id="KW-0653">Protein transport</keyword>
<evidence type="ECO:0000259" key="8">
    <source>
        <dbReference type="Pfam" id="PF01618"/>
    </source>
</evidence>
<dbReference type="InterPro" id="IPR050790">
    <property type="entry name" value="ExbB/TolQ_transport"/>
</dbReference>
<feature type="transmembrane region" description="Helical" evidence="7">
    <location>
        <begin position="89"/>
        <end position="111"/>
    </location>
</feature>
<reference evidence="9 10" key="1">
    <citation type="submission" date="2023-09" db="EMBL/GenBank/DDBJ databases">
        <authorList>
            <person name="Rey-Velasco X."/>
        </authorList>
    </citation>
    <scope>NUCLEOTIDE SEQUENCE [LARGE SCALE GENOMIC DNA]</scope>
    <source>
        <strain evidence="9 10">W345</strain>
    </source>
</reference>
<evidence type="ECO:0000256" key="3">
    <source>
        <dbReference type="ARBA" id="ARBA00022692"/>
    </source>
</evidence>